<dbReference type="CDD" id="cd03016">
    <property type="entry name" value="PRX_1cys"/>
    <property type="match status" value="1"/>
</dbReference>
<keyword evidence="2 6" id="KW-0049">Antioxidant</keyword>
<dbReference type="Gene3D" id="3.40.30.10">
    <property type="entry name" value="Glutaredoxin"/>
    <property type="match status" value="1"/>
</dbReference>
<comment type="function">
    <text evidence="6">Thiol-specific peroxidase that catalyzes the reduction of hydrogen peroxide and organic hydroperoxides to water and alcohols, respectively.</text>
</comment>
<evidence type="ECO:0000256" key="3">
    <source>
        <dbReference type="ARBA" id="ARBA00023002"/>
    </source>
</evidence>
<evidence type="ECO:0000256" key="2">
    <source>
        <dbReference type="ARBA" id="ARBA00022862"/>
    </source>
</evidence>
<dbReference type="InterPro" id="IPR019479">
    <property type="entry name" value="Peroxiredoxin_C"/>
</dbReference>
<dbReference type="GO" id="GO:0005739">
    <property type="term" value="C:mitochondrion"/>
    <property type="evidence" value="ECO:0007669"/>
    <property type="project" value="TreeGrafter"/>
</dbReference>
<evidence type="ECO:0000256" key="4">
    <source>
        <dbReference type="ARBA" id="ARBA00023284"/>
    </source>
</evidence>
<evidence type="ECO:0000256" key="6">
    <source>
        <dbReference type="PIRNR" id="PIRNR000239"/>
    </source>
</evidence>
<dbReference type="AlphaFoldDB" id="A0A7S0YJ62"/>
<evidence type="ECO:0000313" key="9">
    <source>
        <dbReference type="EMBL" id="CAD8782133.1"/>
    </source>
</evidence>
<dbReference type="EMBL" id="HBFN01004498">
    <property type="protein sequence ID" value="CAD8782133.1"/>
    <property type="molecule type" value="Transcribed_RNA"/>
</dbReference>
<comment type="similarity">
    <text evidence="5">Belongs to the peroxiredoxin family. Prx6 subfamily.</text>
</comment>
<dbReference type="InterPro" id="IPR000866">
    <property type="entry name" value="AhpC/TSA"/>
</dbReference>
<dbReference type="InterPro" id="IPR045020">
    <property type="entry name" value="PRX_1cys"/>
</dbReference>
<dbReference type="InterPro" id="IPR036249">
    <property type="entry name" value="Thioredoxin-like_sf"/>
</dbReference>
<proteinExistence type="inferred from homology"/>
<protein>
    <recommendedName>
        <fullName evidence="8">Thioredoxin domain-containing protein</fullName>
    </recommendedName>
</protein>
<evidence type="ECO:0000256" key="1">
    <source>
        <dbReference type="ARBA" id="ARBA00022559"/>
    </source>
</evidence>
<dbReference type="PANTHER" id="PTHR43503">
    <property type="entry name" value="MCG48959-RELATED"/>
    <property type="match status" value="1"/>
</dbReference>
<dbReference type="GO" id="GO:0005829">
    <property type="term" value="C:cytosol"/>
    <property type="evidence" value="ECO:0007669"/>
    <property type="project" value="TreeGrafter"/>
</dbReference>
<evidence type="ECO:0000259" key="8">
    <source>
        <dbReference type="PROSITE" id="PS51352"/>
    </source>
</evidence>
<feature type="active site" description="Cysteine sulfenic acid (-SOH) intermediate; for peroxidase activity" evidence="7">
    <location>
        <position position="44"/>
    </location>
</feature>
<dbReference type="SUPFAM" id="SSF52833">
    <property type="entry name" value="Thioredoxin-like"/>
    <property type="match status" value="1"/>
</dbReference>
<keyword evidence="1 6" id="KW-0575">Peroxidase</keyword>
<gene>
    <name evidence="9" type="ORF">HTEP1355_LOCUS2671</name>
</gene>
<dbReference type="InterPro" id="IPR013766">
    <property type="entry name" value="Thioredoxin_domain"/>
</dbReference>
<reference evidence="9" key="1">
    <citation type="submission" date="2021-01" db="EMBL/GenBank/DDBJ databases">
        <authorList>
            <person name="Corre E."/>
            <person name="Pelletier E."/>
            <person name="Niang G."/>
            <person name="Scheremetjew M."/>
            <person name="Finn R."/>
            <person name="Kale V."/>
            <person name="Holt S."/>
            <person name="Cochrane G."/>
            <person name="Meng A."/>
            <person name="Brown T."/>
            <person name="Cohen L."/>
        </authorList>
    </citation>
    <scope>NUCLEOTIDE SEQUENCE</scope>
    <source>
        <strain evidence="9">CCMP443</strain>
    </source>
</reference>
<organism evidence="9">
    <name type="scientific">Hemiselmis tepida</name>
    <dbReference type="NCBI Taxonomy" id="464990"/>
    <lineage>
        <taxon>Eukaryota</taxon>
        <taxon>Cryptophyceae</taxon>
        <taxon>Cryptomonadales</taxon>
        <taxon>Hemiselmidaceae</taxon>
        <taxon>Hemiselmis</taxon>
    </lineage>
</organism>
<dbReference type="GO" id="GO:0051920">
    <property type="term" value="F:peroxiredoxin activity"/>
    <property type="evidence" value="ECO:0007669"/>
    <property type="project" value="InterPro"/>
</dbReference>
<dbReference type="PANTHER" id="PTHR43503:SF12">
    <property type="entry name" value="PEROXIREDOXIN"/>
    <property type="match status" value="1"/>
</dbReference>
<keyword evidence="3 6" id="KW-0560">Oxidoreductase</keyword>
<dbReference type="Gene3D" id="3.30.1020.10">
    <property type="entry name" value="Antioxidant, Horf6, Chain A, domain2"/>
    <property type="match status" value="1"/>
</dbReference>
<dbReference type="PIRSF" id="PIRSF000239">
    <property type="entry name" value="AHPC"/>
    <property type="match status" value="1"/>
</dbReference>
<dbReference type="GO" id="GO:0045454">
    <property type="term" value="P:cell redox homeostasis"/>
    <property type="evidence" value="ECO:0007669"/>
    <property type="project" value="TreeGrafter"/>
</dbReference>
<accession>A0A7S0YJ62</accession>
<sequence>MVNLGIIVPDFEAATTEGPIKFHEYIEGSWTVLLSHPADYTPVCTTELGYMNKILPEFKKRGCKVLALSCDDVESHKGWITDIEKTQNCGTFSYPIIADPSRELAVQWGMVDPEEKDSKGLPMTCRAVFLIGPDKKLKLSILYPASTGRNFDEIVRVLDALQLTANHSVATPVNWKPGGDCMVVPTLTDAEATEKFVKGFKTVETPSGKPYLRITPQPDR</sequence>
<keyword evidence="4 6" id="KW-0676">Redox-active center</keyword>
<dbReference type="PROSITE" id="PS51352">
    <property type="entry name" value="THIOREDOXIN_2"/>
    <property type="match status" value="1"/>
</dbReference>
<name>A0A7S0YJ62_9CRYP</name>
<dbReference type="FunFam" id="3.40.30.10:FF:000011">
    <property type="entry name" value="Peroxiredoxin PRX1"/>
    <property type="match status" value="1"/>
</dbReference>
<dbReference type="FunFam" id="3.30.1020.10:FF:000001">
    <property type="entry name" value="1-Cys peroxiredoxin"/>
    <property type="match status" value="1"/>
</dbReference>
<dbReference type="Pfam" id="PF00578">
    <property type="entry name" value="AhpC-TSA"/>
    <property type="match status" value="1"/>
</dbReference>
<dbReference type="InterPro" id="IPR024706">
    <property type="entry name" value="Peroxiredoxin_AhpC-typ"/>
</dbReference>
<dbReference type="Pfam" id="PF10417">
    <property type="entry name" value="1-cysPrx_C"/>
    <property type="match status" value="1"/>
</dbReference>
<evidence type="ECO:0000256" key="7">
    <source>
        <dbReference type="PIRSR" id="PIRSR000239-1"/>
    </source>
</evidence>
<feature type="domain" description="Thioredoxin" evidence="8">
    <location>
        <begin position="2"/>
        <end position="163"/>
    </location>
</feature>
<evidence type="ECO:0000256" key="5">
    <source>
        <dbReference type="ARBA" id="ARBA00025719"/>
    </source>
</evidence>